<keyword evidence="2" id="KW-1185">Reference proteome</keyword>
<name>I4F0P4_MODI5</name>
<accession>I4F0P4</accession>
<sequence>MLAGRYGALHWQVWAGGTATDLMTMLKILLGGQLVDASGFGGPALYSNEKVNEWWGRADDLPYFVMARSAPVVSRLVAVTDRGTRIELELSKVDPRFGLRFAAAGLPDGEGPGVLLVEVDGQPHGFLRQAMF</sequence>
<evidence type="ECO:0000313" key="1">
    <source>
        <dbReference type="EMBL" id="CCH89207.1"/>
    </source>
</evidence>
<dbReference type="STRING" id="477641.MODMU_3803"/>
<dbReference type="AlphaFoldDB" id="I4F0P4"/>
<protein>
    <submittedName>
        <fullName evidence="1">Uncharacterized protein</fullName>
    </submittedName>
</protein>
<reference evidence="1 2" key="1">
    <citation type="journal article" date="2012" name="J. Bacteriol.">
        <title>Genome Sequence of Radiation-Resistant Modestobacter marinus Strain BC501, a Representative Actinobacterium That Thrives on Calcareous Stone Surfaces.</title>
        <authorList>
            <person name="Normand P."/>
            <person name="Gury J."/>
            <person name="Pujic P."/>
            <person name="Chouaia B."/>
            <person name="Crotti E."/>
            <person name="Brusetti L."/>
            <person name="Daffonchio D."/>
            <person name="Vacherie B."/>
            <person name="Barbe V."/>
            <person name="Medigue C."/>
            <person name="Calteau A."/>
            <person name="Ghodhbane-Gtari F."/>
            <person name="Essoussi I."/>
            <person name="Nouioui I."/>
            <person name="Abbassi-Ghozzi I."/>
            <person name="Gtari M."/>
        </authorList>
    </citation>
    <scope>NUCLEOTIDE SEQUENCE [LARGE SCALE GENOMIC DNA]</scope>
    <source>
        <strain evidence="2">BC 501</strain>
    </source>
</reference>
<proteinExistence type="predicted"/>
<gene>
    <name evidence="1" type="ordered locus">MODMU_3803</name>
</gene>
<dbReference type="OrthoDB" id="4539325at2"/>
<dbReference type="HOGENOM" id="CLU_1914703_0_0_11"/>
<dbReference type="Proteomes" id="UP000006461">
    <property type="component" value="Chromosome"/>
</dbReference>
<dbReference type="KEGG" id="mmar:MODMU_3803"/>
<dbReference type="EMBL" id="FO203431">
    <property type="protein sequence ID" value="CCH89207.1"/>
    <property type="molecule type" value="Genomic_DNA"/>
</dbReference>
<organism evidence="1 2">
    <name type="scientific">Modestobacter italicus (strain DSM 44449 / CECT 9708 / BC 501)</name>
    <dbReference type="NCBI Taxonomy" id="2732864"/>
    <lineage>
        <taxon>Bacteria</taxon>
        <taxon>Bacillati</taxon>
        <taxon>Actinomycetota</taxon>
        <taxon>Actinomycetes</taxon>
        <taxon>Geodermatophilales</taxon>
        <taxon>Geodermatophilaceae</taxon>
        <taxon>Modestobacter</taxon>
    </lineage>
</organism>
<evidence type="ECO:0000313" key="2">
    <source>
        <dbReference type="Proteomes" id="UP000006461"/>
    </source>
</evidence>